<organism evidence="3 4">
    <name type="scientific">Lichenifustis flavocetrariae</name>
    <dbReference type="NCBI Taxonomy" id="2949735"/>
    <lineage>
        <taxon>Bacteria</taxon>
        <taxon>Pseudomonadati</taxon>
        <taxon>Pseudomonadota</taxon>
        <taxon>Alphaproteobacteria</taxon>
        <taxon>Hyphomicrobiales</taxon>
        <taxon>Lichenihabitantaceae</taxon>
        <taxon>Lichenifustis</taxon>
    </lineage>
</organism>
<accession>A0AA41Z222</accession>
<feature type="domain" description="TNase-like" evidence="2">
    <location>
        <begin position="17"/>
        <end position="142"/>
    </location>
</feature>
<dbReference type="EMBL" id="JAMOIM010000045">
    <property type="protein sequence ID" value="MCW6512294.1"/>
    <property type="molecule type" value="Genomic_DNA"/>
</dbReference>
<reference evidence="3" key="1">
    <citation type="submission" date="2022-05" db="EMBL/GenBank/DDBJ databases">
        <authorList>
            <person name="Pankratov T."/>
        </authorList>
    </citation>
    <scope>NUCLEOTIDE SEQUENCE</scope>
    <source>
        <strain evidence="3">BP6-180914</strain>
    </source>
</reference>
<keyword evidence="4" id="KW-1185">Reference proteome</keyword>
<dbReference type="InterPro" id="IPR016071">
    <property type="entry name" value="Staphylococal_nuclease_OB-fold"/>
</dbReference>
<dbReference type="PANTHER" id="PTHR12302:SF26">
    <property type="entry name" value="BLR1266 PROTEIN"/>
    <property type="match status" value="1"/>
</dbReference>
<feature type="signal peptide" evidence="1">
    <location>
        <begin position="1"/>
        <end position="18"/>
    </location>
</feature>
<dbReference type="InterPro" id="IPR035437">
    <property type="entry name" value="SNase_OB-fold_sf"/>
</dbReference>
<comment type="caution">
    <text evidence="3">The sequence shown here is derived from an EMBL/GenBank/DDBJ whole genome shotgun (WGS) entry which is preliminary data.</text>
</comment>
<evidence type="ECO:0000313" key="3">
    <source>
        <dbReference type="EMBL" id="MCW6512294.1"/>
    </source>
</evidence>
<name>A0AA41Z222_9HYPH</name>
<sequence length="161" mass="17961">MKLRLDVLLMLLPLSAQAFPAYVTKIADGDTFTVMVDGEKQRVRIFGMDAPEHDQPYGGKSTADLTAMIFHKTVDIEPPPHHGRFPTSYDRIVGVVTISGTDVGWTMISLGDAWAYDEFHPPASYDLAAAQAIKAHAGLWADADPVPPWVWRHSKPHYRRH</sequence>
<dbReference type="Proteomes" id="UP001165667">
    <property type="component" value="Unassembled WGS sequence"/>
</dbReference>
<dbReference type="PANTHER" id="PTHR12302">
    <property type="entry name" value="EBNA2 BINDING PROTEIN P100"/>
    <property type="match status" value="1"/>
</dbReference>
<gene>
    <name evidence="3" type="ORF">M8523_30695</name>
</gene>
<dbReference type="PROSITE" id="PS50830">
    <property type="entry name" value="TNASE_3"/>
    <property type="match status" value="1"/>
</dbReference>
<dbReference type="AlphaFoldDB" id="A0AA41Z222"/>
<dbReference type="Gene3D" id="2.40.50.90">
    <property type="match status" value="1"/>
</dbReference>
<feature type="chain" id="PRO_5041423384" evidence="1">
    <location>
        <begin position="19"/>
        <end position="161"/>
    </location>
</feature>
<keyword evidence="1" id="KW-0732">Signal</keyword>
<dbReference type="SUPFAM" id="SSF50199">
    <property type="entry name" value="Staphylococcal nuclease"/>
    <property type="match status" value="1"/>
</dbReference>
<evidence type="ECO:0000259" key="2">
    <source>
        <dbReference type="PROSITE" id="PS50830"/>
    </source>
</evidence>
<proteinExistence type="predicted"/>
<dbReference type="RefSeq" id="WP_282588670.1">
    <property type="nucleotide sequence ID" value="NZ_JAMOIM010000045.1"/>
</dbReference>
<dbReference type="Pfam" id="PF00565">
    <property type="entry name" value="SNase"/>
    <property type="match status" value="1"/>
</dbReference>
<protein>
    <submittedName>
        <fullName evidence="3">Thermonuclease family protein</fullName>
    </submittedName>
</protein>
<dbReference type="SMART" id="SM00318">
    <property type="entry name" value="SNc"/>
    <property type="match status" value="1"/>
</dbReference>
<evidence type="ECO:0000313" key="4">
    <source>
        <dbReference type="Proteomes" id="UP001165667"/>
    </source>
</evidence>
<evidence type="ECO:0000256" key="1">
    <source>
        <dbReference type="SAM" id="SignalP"/>
    </source>
</evidence>